<dbReference type="NCBIfam" id="TIGR01022">
    <property type="entry name" value="rpmJ_bact"/>
    <property type="match status" value="1"/>
</dbReference>
<proteinExistence type="inferred from homology"/>
<sequence length="114" mass="13186">MKGKMQRIFSLVKTISAARIGPATYTQIPILSTFQQFARERLLQPALPIINPVCGFKVKGRVRRRCKSCYFVVRDERLYVICPKSPRHKQMAMKPKPLNTYILTHASQSPVRPW</sequence>
<organism evidence="8">
    <name type="scientific">Spodoptera frugiperda</name>
    <name type="common">Fall armyworm</name>
    <dbReference type="NCBI Taxonomy" id="7108"/>
    <lineage>
        <taxon>Eukaryota</taxon>
        <taxon>Metazoa</taxon>
        <taxon>Ecdysozoa</taxon>
        <taxon>Arthropoda</taxon>
        <taxon>Hexapoda</taxon>
        <taxon>Insecta</taxon>
        <taxon>Pterygota</taxon>
        <taxon>Neoptera</taxon>
        <taxon>Endopterygota</taxon>
        <taxon>Lepidoptera</taxon>
        <taxon>Glossata</taxon>
        <taxon>Ditrysia</taxon>
        <taxon>Noctuoidea</taxon>
        <taxon>Noctuidae</taxon>
        <taxon>Amphipyrinae</taxon>
        <taxon>Spodoptera</taxon>
    </lineage>
</organism>
<evidence type="ECO:0000256" key="7">
    <source>
        <dbReference type="RuleBase" id="RU000570"/>
    </source>
</evidence>
<evidence type="ECO:0000313" key="8">
    <source>
        <dbReference type="EMBL" id="SOQ43175.1"/>
    </source>
</evidence>
<evidence type="ECO:0000256" key="1">
    <source>
        <dbReference type="ARBA" id="ARBA00004173"/>
    </source>
</evidence>
<dbReference type="GO" id="GO:0005762">
    <property type="term" value="C:mitochondrial large ribosomal subunit"/>
    <property type="evidence" value="ECO:0007669"/>
    <property type="project" value="TreeGrafter"/>
</dbReference>
<evidence type="ECO:0000256" key="2">
    <source>
        <dbReference type="ARBA" id="ARBA00007645"/>
    </source>
</evidence>
<dbReference type="SUPFAM" id="SSF57840">
    <property type="entry name" value="Ribosomal protein L36"/>
    <property type="match status" value="1"/>
</dbReference>
<dbReference type="PANTHER" id="PTHR46909">
    <property type="entry name" value="39S RIBOSOMAL PROTEIN L36, MITOCHONDRIAL"/>
    <property type="match status" value="1"/>
</dbReference>
<accession>A0A2H1VQQ5</accession>
<evidence type="ECO:0000256" key="5">
    <source>
        <dbReference type="ARBA" id="ARBA00023128"/>
    </source>
</evidence>
<dbReference type="AlphaFoldDB" id="A0A2H1VQQ5"/>
<evidence type="ECO:0000256" key="3">
    <source>
        <dbReference type="ARBA" id="ARBA00022946"/>
    </source>
</evidence>
<reference evidence="8" key="1">
    <citation type="submission" date="2016-07" db="EMBL/GenBank/DDBJ databases">
        <authorList>
            <person name="Bretaudeau A."/>
        </authorList>
    </citation>
    <scope>NUCLEOTIDE SEQUENCE</scope>
    <source>
        <strain evidence="8">Rice</strain>
        <tissue evidence="8">Whole body</tissue>
    </source>
</reference>
<dbReference type="InterPro" id="IPR052143">
    <property type="entry name" value="Mitoribosomal_bL36m"/>
</dbReference>
<keyword evidence="3" id="KW-0809">Transit peptide</keyword>
<dbReference type="Pfam" id="PF00444">
    <property type="entry name" value="Ribosomal_L36"/>
    <property type="match status" value="1"/>
</dbReference>
<keyword evidence="4 7" id="KW-0689">Ribosomal protein</keyword>
<dbReference type="InterPro" id="IPR000473">
    <property type="entry name" value="Ribosomal_bL36"/>
</dbReference>
<dbReference type="GO" id="GO:0003735">
    <property type="term" value="F:structural constituent of ribosome"/>
    <property type="evidence" value="ECO:0007669"/>
    <property type="project" value="InterPro"/>
</dbReference>
<keyword evidence="5" id="KW-0496">Mitochondrion</keyword>
<keyword evidence="6 7" id="KW-0687">Ribonucleoprotein</keyword>
<protein>
    <recommendedName>
        <fullName evidence="7">Ribosomal protein</fullName>
    </recommendedName>
</protein>
<dbReference type="PANTHER" id="PTHR46909:SF1">
    <property type="entry name" value="LARGE RIBOSOMAL SUBUNIT PROTEIN BL36M"/>
    <property type="match status" value="1"/>
</dbReference>
<gene>
    <name evidence="8" type="ORF">SFRICE_022352</name>
</gene>
<comment type="similarity">
    <text evidence="2 7">Belongs to the bacterial ribosomal protein bL36 family.</text>
</comment>
<name>A0A2H1VQQ5_SPOFR</name>
<evidence type="ECO:0000256" key="6">
    <source>
        <dbReference type="ARBA" id="ARBA00023274"/>
    </source>
</evidence>
<evidence type="ECO:0000256" key="4">
    <source>
        <dbReference type="ARBA" id="ARBA00022980"/>
    </source>
</evidence>
<comment type="subcellular location">
    <subcellularLocation>
        <location evidence="1">Mitochondrion</location>
    </subcellularLocation>
</comment>
<dbReference type="EMBL" id="ODYU01003871">
    <property type="protein sequence ID" value="SOQ43175.1"/>
    <property type="molecule type" value="Genomic_DNA"/>
</dbReference>
<dbReference type="InterPro" id="IPR035977">
    <property type="entry name" value="Ribosomal_bL36_sp"/>
</dbReference>
<dbReference type="GO" id="GO:0006412">
    <property type="term" value="P:translation"/>
    <property type="evidence" value="ECO:0007669"/>
    <property type="project" value="InterPro"/>
</dbReference>